<evidence type="ECO:0000313" key="3">
    <source>
        <dbReference type="EMBL" id="KAJ8795594.1"/>
    </source>
</evidence>
<keyword evidence="2" id="KW-1133">Transmembrane helix</keyword>
<dbReference type="Proteomes" id="UP001159641">
    <property type="component" value="Unassembled WGS sequence"/>
</dbReference>
<keyword evidence="2" id="KW-0472">Membrane</keyword>
<organism evidence="3 4">
    <name type="scientific">Eschrichtius robustus</name>
    <name type="common">California gray whale</name>
    <name type="synonym">Eschrichtius gibbosus</name>
    <dbReference type="NCBI Taxonomy" id="9764"/>
    <lineage>
        <taxon>Eukaryota</taxon>
        <taxon>Metazoa</taxon>
        <taxon>Chordata</taxon>
        <taxon>Craniata</taxon>
        <taxon>Vertebrata</taxon>
        <taxon>Euteleostomi</taxon>
        <taxon>Mammalia</taxon>
        <taxon>Eutheria</taxon>
        <taxon>Laurasiatheria</taxon>
        <taxon>Artiodactyla</taxon>
        <taxon>Whippomorpha</taxon>
        <taxon>Cetacea</taxon>
        <taxon>Mysticeti</taxon>
        <taxon>Eschrichtiidae</taxon>
        <taxon>Eschrichtius</taxon>
    </lineage>
</organism>
<feature type="region of interest" description="Disordered" evidence="1">
    <location>
        <begin position="122"/>
        <end position="187"/>
    </location>
</feature>
<proteinExistence type="predicted"/>
<keyword evidence="2" id="KW-0812">Transmembrane</keyword>
<gene>
    <name evidence="3" type="ORF">J1605_002356</name>
</gene>
<comment type="caution">
    <text evidence="3">The sequence shown here is derived from an EMBL/GenBank/DDBJ whole genome shotgun (WGS) entry which is preliminary data.</text>
</comment>
<keyword evidence="4" id="KW-1185">Reference proteome</keyword>
<name>A0AB34HW37_ESCRO</name>
<evidence type="ECO:0000313" key="4">
    <source>
        <dbReference type="Proteomes" id="UP001159641"/>
    </source>
</evidence>
<accession>A0AB34HW37</accession>
<evidence type="ECO:0000256" key="1">
    <source>
        <dbReference type="SAM" id="MobiDB-lite"/>
    </source>
</evidence>
<feature type="transmembrane region" description="Helical" evidence="2">
    <location>
        <begin position="32"/>
        <end position="54"/>
    </location>
</feature>
<sequence length="297" mass="30389">MATTAVLTYLGPHFAVIGHASSKRTPYEVLHLWAVSAGIILAGLLTLGAVLSAAATVREAGGLMAGPVTAAFPSSRPPQLCTLIRGQGAGSTRVSVPHPSPLLGSGPTAACLLHPNLPPWAPSLDGKPSTAPRGAVALPSRPSGAKTSNRGSPEKGQKKGWGPVCPPPKVSPLGSGEPPGHHHGARTNGPPLPQAFLCFALVFCALVQVAFWRFHNPTQDDSGAAVPDSSCLEVALSSNGHDPGSRTQAPAFTCESPAPGETPRQPPKKLRGQRAGPQRGTGESSPTGPIRPDSLRP</sequence>
<dbReference type="EMBL" id="JAIQCJ010000544">
    <property type="protein sequence ID" value="KAJ8795594.1"/>
    <property type="molecule type" value="Genomic_DNA"/>
</dbReference>
<protein>
    <submittedName>
        <fullName evidence="3">Uncharacterized protein</fullName>
    </submittedName>
</protein>
<dbReference type="AlphaFoldDB" id="A0AB34HW37"/>
<evidence type="ECO:0000256" key="2">
    <source>
        <dbReference type="SAM" id="Phobius"/>
    </source>
</evidence>
<feature type="compositionally biased region" description="Polar residues" evidence="1">
    <location>
        <begin position="236"/>
        <end position="250"/>
    </location>
</feature>
<feature type="region of interest" description="Disordered" evidence="1">
    <location>
        <begin position="236"/>
        <end position="297"/>
    </location>
</feature>
<reference evidence="3 4" key="1">
    <citation type="submission" date="2022-11" db="EMBL/GenBank/DDBJ databases">
        <title>Whole genome sequence of Eschrichtius robustus ER-17-0199.</title>
        <authorList>
            <person name="Bruniche-Olsen A."/>
            <person name="Black A.N."/>
            <person name="Fields C.J."/>
            <person name="Walden K."/>
            <person name="Dewoody J.A."/>
        </authorList>
    </citation>
    <scope>NUCLEOTIDE SEQUENCE [LARGE SCALE GENOMIC DNA]</scope>
    <source>
        <strain evidence="3">ER-17-0199</strain>
        <tissue evidence="3">Blubber</tissue>
    </source>
</reference>